<keyword evidence="3 9" id="KW-0812">Transmembrane</keyword>
<evidence type="ECO:0000256" key="1">
    <source>
        <dbReference type="ARBA" id="ARBA00004141"/>
    </source>
</evidence>
<keyword evidence="12" id="KW-1185">Reference proteome</keyword>
<keyword evidence="5 9" id="KW-1133">Transmembrane helix</keyword>
<dbReference type="PROSITE" id="PS50082">
    <property type="entry name" value="WD_REPEATS_2"/>
    <property type="match status" value="3"/>
</dbReference>
<feature type="coiled-coil region" evidence="8">
    <location>
        <begin position="1131"/>
        <end position="1158"/>
    </location>
</feature>
<comment type="subcellular location">
    <subcellularLocation>
        <location evidence="1">Membrane</location>
        <topology evidence="1">Multi-pass membrane protein</topology>
    </subcellularLocation>
</comment>
<dbReference type="OrthoDB" id="10262475at2759"/>
<evidence type="ECO:0000256" key="9">
    <source>
        <dbReference type="SAM" id="Phobius"/>
    </source>
</evidence>
<evidence type="ECO:0000313" key="11">
    <source>
        <dbReference type="EMBL" id="OMJ82948.1"/>
    </source>
</evidence>
<keyword evidence="6 9" id="KW-0472">Membrane</keyword>
<dbReference type="InterPro" id="IPR019775">
    <property type="entry name" value="WD40_repeat_CS"/>
</dbReference>
<dbReference type="PANTHER" id="PTHR19848">
    <property type="entry name" value="WD40 REPEAT PROTEIN"/>
    <property type="match status" value="1"/>
</dbReference>
<dbReference type="Pfam" id="PF00520">
    <property type="entry name" value="Ion_trans"/>
    <property type="match status" value="1"/>
</dbReference>
<dbReference type="GO" id="GO:0005216">
    <property type="term" value="F:monoatomic ion channel activity"/>
    <property type="evidence" value="ECO:0007669"/>
    <property type="project" value="InterPro"/>
</dbReference>
<dbReference type="Gene3D" id="2.130.10.10">
    <property type="entry name" value="YVTN repeat-like/Quinoprotein amine dehydrogenase"/>
    <property type="match status" value="3"/>
</dbReference>
<protein>
    <recommendedName>
        <fullName evidence="10">Ion transport domain-containing protein</fullName>
    </recommendedName>
</protein>
<feature type="transmembrane region" description="Helical" evidence="9">
    <location>
        <begin position="986"/>
        <end position="1012"/>
    </location>
</feature>
<comment type="caution">
    <text evidence="11">The sequence shown here is derived from an EMBL/GenBank/DDBJ whole genome shotgun (WGS) entry which is preliminary data.</text>
</comment>
<dbReference type="EMBL" id="MPUH01000321">
    <property type="protein sequence ID" value="OMJ82948.1"/>
    <property type="molecule type" value="Genomic_DNA"/>
</dbReference>
<keyword evidence="8" id="KW-0175">Coiled coil</keyword>
<proteinExistence type="predicted"/>
<dbReference type="InterPro" id="IPR036322">
    <property type="entry name" value="WD40_repeat_dom_sf"/>
</dbReference>
<dbReference type="Pfam" id="PF00400">
    <property type="entry name" value="WD40"/>
    <property type="match status" value="4"/>
</dbReference>
<evidence type="ECO:0000256" key="8">
    <source>
        <dbReference type="SAM" id="Coils"/>
    </source>
</evidence>
<evidence type="ECO:0000256" key="3">
    <source>
        <dbReference type="ARBA" id="ARBA00022692"/>
    </source>
</evidence>
<evidence type="ECO:0000256" key="4">
    <source>
        <dbReference type="ARBA" id="ARBA00022737"/>
    </source>
</evidence>
<reference evidence="11 12" key="1">
    <citation type="submission" date="2016-11" db="EMBL/GenBank/DDBJ databases">
        <title>The macronuclear genome of Stentor coeruleus: a giant cell with tiny introns.</title>
        <authorList>
            <person name="Slabodnick M."/>
            <person name="Ruby J.G."/>
            <person name="Reiff S.B."/>
            <person name="Swart E.C."/>
            <person name="Gosai S."/>
            <person name="Prabakaran S."/>
            <person name="Witkowska E."/>
            <person name="Larue G.E."/>
            <person name="Fisher S."/>
            <person name="Freeman R.M."/>
            <person name="Gunawardena J."/>
            <person name="Chu W."/>
            <person name="Stover N.A."/>
            <person name="Gregory B.D."/>
            <person name="Nowacki M."/>
            <person name="Derisi J."/>
            <person name="Roy S.W."/>
            <person name="Marshall W.F."/>
            <person name="Sood P."/>
        </authorList>
    </citation>
    <scope>NUCLEOTIDE SEQUENCE [LARGE SCALE GENOMIC DNA]</scope>
    <source>
        <strain evidence="11">WM001</strain>
    </source>
</reference>
<dbReference type="InterPro" id="IPR005821">
    <property type="entry name" value="Ion_trans_dom"/>
</dbReference>
<evidence type="ECO:0000259" key="10">
    <source>
        <dbReference type="Pfam" id="PF00520"/>
    </source>
</evidence>
<feature type="transmembrane region" description="Helical" evidence="9">
    <location>
        <begin position="931"/>
        <end position="951"/>
    </location>
</feature>
<dbReference type="PRINTS" id="PR00320">
    <property type="entry name" value="GPROTEINBRPT"/>
</dbReference>
<keyword evidence="2 7" id="KW-0853">WD repeat</keyword>
<dbReference type="SUPFAM" id="SSF69322">
    <property type="entry name" value="Tricorn protease domain 2"/>
    <property type="match status" value="1"/>
</dbReference>
<dbReference type="PROSITE" id="PS00678">
    <property type="entry name" value="WD_REPEATS_1"/>
    <property type="match status" value="1"/>
</dbReference>
<feature type="repeat" description="WD" evidence="7">
    <location>
        <begin position="188"/>
        <end position="229"/>
    </location>
</feature>
<feature type="transmembrane region" description="Helical" evidence="9">
    <location>
        <begin position="871"/>
        <end position="892"/>
    </location>
</feature>
<evidence type="ECO:0000256" key="2">
    <source>
        <dbReference type="ARBA" id="ARBA00022574"/>
    </source>
</evidence>
<dbReference type="InterPro" id="IPR020472">
    <property type="entry name" value="WD40_PAC1"/>
</dbReference>
<dbReference type="InterPro" id="IPR001680">
    <property type="entry name" value="WD40_rpt"/>
</dbReference>
<feature type="transmembrane region" description="Helical" evidence="9">
    <location>
        <begin position="1041"/>
        <end position="1066"/>
    </location>
</feature>
<dbReference type="PROSITE" id="PS50294">
    <property type="entry name" value="WD_REPEATS_REGION"/>
    <property type="match status" value="3"/>
</dbReference>
<evidence type="ECO:0000256" key="6">
    <source>
        <dbReference type="ARBA" id="ARBA00023136"/>
    </source>
</evidence>
<evidence type="ECO:0000256" key="5">
    <source>
        <dbReference type="ARBA" id="ARBA00022989"/>
    </source>
</evidence>
<dbReference type="SMART" id="SM00320">
    <property type="entry name" value="WD40"/>
    <property type="match status" value="8"/>
</dbReference>
<dbReference type="Proteomes" id="UP000187209">
    <property type="component" value="Unassembled WGS sequence"/>
</dbReference>
<feature type="transmembrane region" description="Helical" evidence="9">
    <location>
        <begin position="898"/>
        <end position="919"/>
    </location>
</feature>
<dbReference type="SUPFAM" id="SSF50978">
    <property type="entry name" value="WD40 repeat-like"/>
    <property type="match status" value="1"/>
</dbReference>
<accession>A0A1R2C1P7</accession>
<feature type="repeat" description="WD" evidence="7">
    <location>
        <begin position="272"/>
        <end position="313"/>
    </location>
</feature>
<dbReference type="InterPro" id="IPR015943">
    <property type="entry name" value="WD40/YVTN_repeat-like_dom_sf"/>
</dbReference>
<evidence type="ECO:0000313" key="12">
    <source>
        <dbReference type="Proteomes" id="UP000187209"/>
    </source>
</evidence>
<dbReference type="GO" id="GO:0016020">
    <property type="term" value="C:membrane"/>
    <property type="evidence" value="ECO:0007669"/>
    <property type="project" value="UniProtKB-SubCell"/>
</dbReference>
<sequence>MVESNLKSPLVKGDSSDLTSLRTSSTQLFKSMVSLDISLGVKDDFNKATGYLRDLRPQMIDTPFKGSSLVMSKDERYYVFGSREGRIGIADRETKQVIVDKDLGQGSIWTLALIDNDNYILSAGASGTVKKFEYKTLNCVDEFKGHTDEINFIKVRSDEKFMYTGSDDTTVREWDLTLPNGSDRSKVLYSHDRTVYCVDLSLDGTYIASGSGDNTVKIYNLDQASVIAHLTEPSDLVWAVKISAMKNFVIGGDEAHEIHVWTFGTWERIKIFRGHTKRVRYLDMAMDESFIVSAGLDHTIKVWDLKQNRKEITLTGHKNWVKYALIDKSQHRIFSISDDCKVSSWWIPEFDSQVKFEHEEIFSRLDTSNAIVYGRTNNSIMAYDLGTGKNVQNISLDGIEVVSYSLGTSSHLHVFANDNSECIRKYLVWDLATGNQIRSVVIDIDEMFCALLYNFEKQVAIGQKVRVCIFNIPDMTKLHTFRSHKLDVLCLGVTYDNTRLYSADSENIIKFYDLNKKEEIGSYQASDSIRFIQVSLDNEHLFICEGNSLAILTTRCMHKVTEIPNFTSSKIHFTEDYKYFIYHSPEALHFKDMNNFQLINSINFKHKVNTFALSVDESLVITTSGDSSTIFTNPMKCKKLSIYGDLEKTYDYIEYLNNVMQSKAKHDPQYDSWIIEPFHINAVHLYANFNQPAMLSAAVTSCSPFYPSRTGHTPLEIALKKRFMDCVDSIYKASKARLDSGDEYAFYYFGNSLISLNTVGYENLHKIYQICLRKCLDSNLPKFLDESIILPLEVNSESPVVHHSDFPDAIFSQEGTAVVFAKSLFRVSLKVGSQDSTDLLESIIACPNEKIYSTQMIQMILRSKWHVVRKFLIFQGLLYFTYLILLSLYSTLYETGDFLVWPFAVSAILFINEAFQMYYDGWEYFEDVWNYIDVIRAVLLIVYSVEIWAGSAYLKDFLLVLLVLFSWLRGISYFRIIRKTRYLIKLIMAATADISAFFIILFYSTIAFALIYQSMDREGDMLTYFLNSFKMNLGDLGSGEATGVIGTIMFIIVSIINPVIMLNLLISIMGDTYGRVKEGEVVADARQLAEMILEVEGIMGWRRNLNEMFFVKILCEESYLSIEDETVEGKIATLEDKVQELLDAYETDKNEIKTAIENDLNPNNF</sequence>
<feature type="domain" description="Ion transport" evidence="10">
    <location>
        <begin position="881"/>
        <end position="1078"/>
    </location>
</feature>
<gene>
    <name evidence="11" type="ORF">SteCoe_16221</name>
</gene>
<organism evidence="11 12">
    <name type="scientific">Stentor coeruleus</name>
    <dbReference type="NCBI Taxonomy" id="5963"/>
    <lineage>
        <taxon>Eukaryota</taxon>
        <taxon>Sar</taxon>
        <taxon>Alveolata</taxon>
        <taxon>Ciliophora</taxon>
        <taxon>Postciliodesmatophora</taxon>
        <taxon>Heterotrichea</taxon>
        <taxon>Heterotrichida</taxon>
        <taxon>Stentoridae</taxon>
        <taxon>Stentor</taxon>
    </lineage>
</organism>
<keyword evidence="4" id="KW-0677">Repeat</keyword>
<name>A0A1R2C1P7_9CILI</name>
<dbReference type="AlphaFoldDB" id="A0A1R2C1P7"/>
<dbReference type="PANTHER" id="PTHR19848:SF8">
    <property type="entry name" value="F-BOX AND WD REPEAT DOMAIN CONTAINING 7"/>
    <property type="match status" value="1"/>
</dbReference>
<evidence type="ECO:0000256" key="7">
    <source>
        <dbReference type="PROSITE-ProRule" id="PRU00221"/>
    </source>
</evidence>
<dbReference type="CDD" id="cd00200">
    <property type="entry name" value="WD40"/>
    <property type="match status" value="1"/>
</dbReference>
<feature type="repeat" description="WD" evidence="7">
    <location>
        <begin position="143"/>
        <end position="176"/>
    </location>
</feature>